<evidence type="ECO:0000256" key="10">
    <source>
        <dbReference type="ARBA" id="ARBA00023242"/>
    </source>
</evidence>
<dbReference type="PROSITE" id="PS51192">
    <property type="entry name" value="HELICASE_ATP_BIND_1"/>
    <property type="match status" value="1"/>
</dbReference>
<feature type="compositionally biased region" description="Gly residues" evidence="12">
    <location>
        <begin position="979"/>
        <end position="1004"/>
    </location>
</feature>
<dbReference type="InterPro" id="IPR044742">
    <property type="entry name" value="DEAD/DEAH_RhlB"/>
</dbReference>
<dbReference type="GO" id="GO:0003729">
    <property type="term" value="F:mRNA binding"/>
    <property type="evidence" value="ECO:0000318"/>
    <property type="project" value="GO_Central"/>
</dbReference>
<dbReference type="GO" id="GO:0005524">
    <property type="term" value="F:ATP binding"/>
    <property type="evidence" value="ECO:0007669"/>
    <property type="project" value="UniProtKB-KW"/>
</dbReference>
<feature type="compositionally biased region" description="Gly residues" evidence="12">
    <location>
        <begin position="100"/>
        <end position="125"/>
    </location>
</feature>
<feature type="region of interest" description="Disordered" evidence="12">
    <location>
        <begin position="1"/>
        <end position="479"/>
    </location>
</feature>
<keyword evidence="9" id="KW-0067">ATP-binding</keyword>
<feature type="region of interest" description="Disordered" evidence="12">
    <location>
        <begin position="979"/>
        <end position="1015"/>
    </location>
</feature>
<evidence type="ECO:0000256" key="7">
    <source>
        <dbReference type="ARBA" id="ARBA00022801"/>
    </source>
</evidence>
<evidence type="ECO:0000256" key="1">
    <source>
        <dbReference type="ARBA" id="ARBA00004604"/>
    </source>
</evidence>
<dbReference type="InterPro" id="IPR001650">
    <property type="entry name" value="Helicase_C-like"/>
</dbReference>
<keyword evidence="4" id="KW-0690">Ribosome biogenesis</keyword>
<name>A0A2A6CAL9_PRIPA</name>
<dbReference type="OrthoDB" id="5871318at2759"/>
<comment type="subcellular location">
    <subcellularLocation>
        <location evidence="1">Nucleus</location>
        <location evidence="1">Nucleolus</location>
    </subcellularLocation>
</comment>
<dbReference type="GO" id="GO:0016787">
    <property type="term" value="F:hydrolase activity"/>
    <property type="evidence" value="ECO:0007669"/>
    <property type="project" value="UniProtKB-KW"/>
</dbReference>
<dbReference type="Pfam" id="PF00271">
    <property type="entry name" value="Helicase_C"/>
    <property type="match status" value="1"/>
</dbReference>
<evidence type="ECO:0000256" key="5">
    <source>
        <dbReference type="ARBA" id="ARBA00022552"/>
    </source>
</evidence>
<dbReference type="Gene3D" id="3.40.50.300">
    <property type="entry name" value="P-loop containing nucleotide triphosphate hydrolases"/>
    <property type="match status" value="2"/>
</dbReference>
<protein>
    <recommendedName>
        <fullName evidence="3">RNA helicase</fullName>
        <ecNumber evidence="3">3.6.4.13</ecNumber>
    </recommendedName>
</protein>
<accession>A0A2A6CAL9</accession>
<dbReference type="AlphaFoldDB" id="A0A2A6CAL9"/>
<keyword evidence="5" id="KW-0698">rRNA processing</keyword>
<evidence type="ECO:0000256" key="9">
    <source>
        <dbReference type="ARBA" id="ARBA00022840"/>
    </source>
</evidence>
<dbReference type="InterPro" id="IPR027417">
    <property type="entry name" value="P-loop_NTPase"/>
</dbReference>
<dbReference type="GO" id="GO:0007281">
    <property type="term" value="P:germ cell development"/>
    <property type="evidence" value="ECO:0000318"/>
    <property type="project" value="GO_Central"/>
</dbReference>
<dbReference type="CDD" id="cd00268">
    <property type="entry name" value="DEADc"/>
    <property type="match status" value="1"/>
</dbReference>
<proteinExistence type="inferred from homology"/>
<keyword evidence="8" id="KW-0347">Helicase</keyword>
<dbReference type="PROSITE" id="PS51194">
    <property type="entry name" value="HELICASE_CTER"/>
    <property type="match status" value="1"/>
</dbReference>
<organism evidence="13 14">
    <name type="scientific">Pristionchus pacificus</name>
    <name type="common">Parasitic nematode worm</name>
    <dbReference type="NCBI Taxonomy" id="54126"/>
    <lineage>
        <taxon>Eukaryota</taxon>
        <taxon>Metazoa</taxon>
        <taxon>Ecdysozoa</taxon>
        <taxon>Nematoda</taxon>
        <taxon>Chromadorea</taxon>
        <taxon>Rhabditida</taxon>
        <taxon>Rhabditina</taxon>
        <taxon>Diplogasteromorpha</taxon>
        <taxon>Diplogasteroidea</taxon>
        <taxon>Neodiplogasteridae</taxon>
        <taxon>Pristionchus</taxon>
    </lineage>
</organism>
<dbReference type="SUPFAM" id="SSF52540">
    <property type="entry name" value="P-loop containing nucleoside triphosphate hydrolases"/>
    <property type="match status" value="1"/>
</dbReference>
<dbReference type="EnsemblMetazoa" id="PPA28809.1">
    <property type="protein sequence ID" value="PPA28809.1"/>
    <property type="gene ID" value="WBGene00118363"/>
</dbReference>
<feature type="compositionally biased region" description="Polar residues" evidence="12">
    <location>
        <begin position="1043"/>
        <end position="1058"/>
    </location>
</feature>
<feature type="compositionally biased region" description="Gly residues" evidence="12">
    <location>
        <begin position="248"/>
        <end position="276"/>
    </location>
</feature>
<dbReference type="Proteomes" id="UP000005239">
    <property type="component" value="Unassembled WGS sequence"/>
</dbReference>
<dbReference type="PANTHER" id="PTHR47958">
    <property type="entry name" value="ATP-DEPENDENT RNA HELICASE DBP3"/>
    <property type="match status" value="1"/>
</dbReference>
<dbReference type="Pfam" id="PF00270">
    <property type="entry name" value="DEAD"/>
    <property type="match status" value="1"/>
</dbReference>
<keyword evidence="6" id="KW-0547">Nucleotide-binding</keyword>
<evidence type="ECO:0000256" key="12">
    <source>
        <dbReference type="SAM" id="MobiDB-lite"/>
    </source>
</evidence>
<dbReference type="PROSITE" id="PS00039">
    <property type="entry name" value="DEAD_ATP_HELICASE"/>
    <property type="match status" value="1"/>
</dbReference>
<dbReference type="CDD" id="cd18787">
    <property type="entry name" value="SF2_C_DEAD"/>
    <property type="match status" value="1"/>
</dbReference>
<feature type="region of interest" description="Disordered" evidence="12">
    <location>
        <begin position="1027"/>
        <end position="1105"/>
    </location>
</feature>
<dbReference type="InterPro" id="IPR011545">
    <property type="entry name" value="DEAD/DEAH_box_helicase_dom"/>
</dbReference>
<feature type="compositionally biased region" description="Gly residues" evidence="12">
    <location>
        <begin position="395"/>
        <end position="462"/>
    </location>
</feature>
<evidence type="ECO:0000256" key="2">
    <source>
        <dbReference type="ARBA" id="ARBA00009334"/>
    </source>
</evidence>
<keyword evidence="7" id="KW-0378">Hydrolase</keyword>
<evidence type="ECO:0000256" key="4">
    <source>
        <dbReference type="ARBA" id="ARBA00022517"/>
    </source>
</evidence>
<dbReference type="InterPro" id="IPR014001">
    <property type="entry name" value="Helicase_ATP-bd"/>
</dbReference>
<feature type="compositionally biased region" description="Basic and acidic residues" evidence="12">
    <location>
        <begin position="306"/>
        <end position="327"/>
    </location>
</feature>
<reference evidence="13" key="2">
    <citation type="submission" date="2022-06" db="UniProtKB">
        <authorList>
            <consortium name="EnsemblMetazoa"/>
        </authorList>
    </citation>
    <scope>IDENTIFICATION</scope>
    <source>
        <strain evidence="13">PS312</strain>
    </source>
</reference>
<dbReference type="InterPro" id="IPR000629">
    <property type="entry name" value="RNA-helicase_DEAD-box_CS"/>
</dbReference>
<dbReference type="SMART" id="SM00487">
    <property type="entry name" value="DEXDc"/>
    <property type="match status" value="1"/>
</dbReference>
<feature type="compositionally biased region" description="Gly residues" evidence="12">
    <location>
        <begin position="328"/>
        <end position="356"/>
    </location>
</feature>
<gene>
    <name evidence="13" type="primary">WBGene00118363</name>
</gene>
<feature type="compositionally biased region" description="Basic and acidic residues" evidence="12">
    <location>
        <begin position="126"/>
        <end position="162"/>
    </location>
</feature>
<evidence type="ECO:0000256" key="11">
    <source>
        <dbReference type="ARBA" id="ARBA00037449"/>
    </source>
</evidence>
<evidence type="ECO:0000313" key="13">
    <source>
        <dbReference type="EnsemblMetazoa" id="PPA28809.1"/>
    </source>
</evidence>
<keyword evidence="14" id="KW-1185">Reference proteome</keyword>
<evidence type="ECO:0000313" key="14">
    <source>
        <dbReference type="Proteomes" id="UP000005239"/>
    </source>
</evidence>
<accession>A0A8R1YJW9</accession>
<feature type="compositionally biased region" description="Basic and acidic residues" evidence="12">
    <location>
        <begin position="179"/>
        <end position="219"/>
    </location>
</feature>
<evidence type="ECO:0000256" key="3">
    <source>
        <dbReference type="ARBA" id="ARBA00012552"/>
    </source>
</evidence>
<reference evidence="14" key="1">
    <citation type="journal article" date="2008" name="Nat. Genet.">
        <title>The Pristionchus pacificus genome provides a unique perspective on nematode lifestyle and parasitism.</title>
        <authorList>
            <person name="Dieterich C."/>
            <person name="Clifton S.W."/>
            <person name="Schuster L.N."/>
            <person name="Chinwalla A."/>
            <person name="Delehaunty K."/>
            <person name="Dinkelacker I."/>
            <person name="Fulton L."/>
            <person name="Fulton R."/>
            <person name="Godfrey J."/>
            <person name="Minx P."/>
            <person name="Mitreva M."/>
            <person name="Roeseler W."/>
            <person name="Tian H."/>
            <person name="Witte H."/>
            <person name="Yang S.P."/>
            <person name="Wilson R.K."/>
            <person name="Sommer R.J."/>
        </authorList>
    </citation>
    <scope>NUCLEOTIDE SEQUENCE [LARGE SCALE GENOMIC DNA]</scope>
    <source>
        <strain evidence="14">PS312</strain>
    </source>
</reference>
<comment type="similarity">
    <text evidence="2">Belongs to the DEAD box helicase family. DDX5/DBP2 subfamily.</text>
</comment>
<evidence type="ECO:0000256" key="6">
    <source>
        <dbReference type="ARBA" id="ARBA00022741"/>
    </source>
</evidence>
<dbReference type="GO" id="GO:0007276">
    <property type="term" value="P:gamete generation"/>
    <property type="evidence" value="ECO:0000318"/>
    <property type="project" value="GO_Central"/>
</dbReference>
<evidence type="ECO:0000256" key="8">
    <source>
        <dbReference type="ARBA" id="ARBA00022806"/>
    </source>
</evidence>
<feature type="compositionally biased region" description="Basic and acidic residues" evidence="12">
    <location>
        <begin position="24"/>
        <end position="49"/>
    </location>
</feature>
<dbReference type="GO" id="GO:0030154">
    <property type="term" value="P:cell differentiation"/>
    <property type="evidence" value="ECO:0000318"/>
    <property type="project" value="GO_Central"/>
</dbReference>
<dbReference type="GO" id="GO:0003724">
    <property type="term" value="F:RNA helicase activity"/>
    <property type="evidence" value="ECO:0000318"/>
    <property type="project" value="GO_Central"/>
</dbReference>
<keyword evidence="10" id="KW-0539">Nucleus</keyword>
<feature type="compositionally biased region" description="Basic and acidic residues" evidence="12">
    <location>
        <begin position="357"/>
        <end position="375"/>
    </location>
</feature>
<dbReference type="GO" id="GO:0005634">
    <property type="term" value="C:nucleus"/>
    <property type="evidence" value="ECO:0000318"/>
    <property type="project" value="GO_Central"/>
</dbReference>
<dbReference type="GO" id="GO:0043186">
    <property type="term" value="C:P granule"/>
    <property type="evidence" value="ECO:0000318"/>
    <property type="project" value="GO_Central"/>
</dbReference>
<dbReference type="EC" id="3.6.4.13" evidence="3"/>
<feature type="compositionally biased region" description="Basic and acidic residues" evidence="12">
    <location>
        <begin position="56"/>
        <end position="73"/>
    </location>
</feature>
<dbReference type="SMART" id="SM00490">
    <property type="entry name" value="HELICc"/>
    <property type="match status" value="1"/>
</dbReference>
<comment type="function">
    <text evidence="11">ATP-dependent RNA helicase required for 60S ribosomal subunit synthesis. Involved in efficient pre-rRNA processing, predominantly at site A3, which is necessary for the normal formation of 25S and 5.8S rRNAs.</text>
</comment>
<sequence>MSGRRDEGGYSRQGDSSRGNYDGHNSRSYRDDGDSRSGMKSDRMDDYRRGGSPRRMGGDDRQPRGRDDDRGDRGVPPSAFSRGGGTDRGPSRGGHSSPPRGGGRDYGGAPSGRGGGYDGGSSRGGGRYERGPSRPDDNGFNRKDDHDDRSRGPTRERERDGRSSANENYGNDVRGGGYNDRRDERKDRDSYGGQKEERNGRGFEGDRGGYGGDRERDGGRPIGRGGFNGNDREGGRGGYNGGDREGGRGGGFGGDRGGDRQGGGYGGDRGGGGFGGRGDREGGRGGGFGGDRGGDRENGRGSGFGGDRDGGRGGGFHDRNGGRDNDRNGGGFSGGSGGRDGGGFGRGGGRSGGGFGGDDRDRRNGFGRDGDRDDNSFGNNRGFNSDRNEERGFGSSRGGFSGGGRGGRGGGFGGDRGDRGSFGGERGSFGGDRGSFGGVRGGGFGERSGGFDNDGGVDGGFGTFTRSGGFGGREERDMDATNFDGTRRYAMKGYESKLRTAEELYESDARNAQNQVLDADEPVKLTGFEASSIHPIVSWEESGLDQSLIDICVSRCKYTSVRPIQAIGIPAIMAGRDILAQSETGSGKSATFMLPIVHDIMRHHTDLPAGKVVAIMVAPTRELVQQLSEQALRFTDPLNGAIRVVCSIGQSGYRNVLNKLSTEGAHILIATTGRLKDHLTQGHFLTDSLRYFVLDEADRMLEDKNGTREMETVFRHPRWPKGPNVDLQYLLFSATMPSAVKSYANNLCKKTACLISPESDRGANKKIKQIFERYDSIESLDAPTLVDKNNLLIAMLKKEAEECAQNGTQFRKTLIFVNRKDTTNVLAVFCSSKLEGVKAQSLHGDKGQDLRDEAIKDFRDGTVKILIGTDVCERGLDIEGLQHVINFDMPTEGERYTHRIGRTGRVRNGTATSFISENDFKILPAIIAIAKKAGQEVPQFMEDMANGGGGGGFGGGGSGGFGSGGGAFGSGGGAFESEGGFGSGGGFDGGSAGGFSEWNGGGGFNEVAAPSDDPWGNFDSGANDFGGGGTAGGFETIAPSNGFDHSSSGFGDTTSNGESKSDANPFDVGRLKESLPDTTRAKSPAATALPTEFKTQNNEVDDEDW</sequence>